<evidence type="ECO:0000256" key="1">
    <source>
        <dbReference type="SAM" id="Phobius"/>
    </source>
</evidence>
<dbReference type="Proteomes" id="UP000005845">
    <property type="component" value="Unassembled WGS sequence"/>
</dbReference>
<keyword evidence="3" id="KW-1185">Reference proteome</keyword>
<keyword evidence="1" id="KW-0812">Transmembrane</keyword>
<name>H5U700_9ACTN</name>
<reference evidence="2 3" key="1">
    <citation type="submission" date="2012-02" db="EMBL/GenBank/DDBJ databases">
        <title>Whole genome shotgun sequence of Gordonia sputi NBRC 100414.</title>
        <authorList>
            <person name="Yoshida I."/>
            <person name="Hosoyama A."/>
            <person name="Tsuchikane K."/>
            <person name="Katsumata H."/>
            <person name="Yamazaki S."/>
            <person name="Fujita N."/>
        </authorList>
    </citation>
    <scope>NUCLEOTIDE SEQUENCE [LARGE SCALE GENOMIC DNA]</scope>
    <source>
        <strain evidence="2 3">NBRC 100414</strain>
    </source>
</reference>
<comment type="caution">
    <text evidence="2">The sequence shown here is derived from an EMBL/GenBank/DDBJ whole genome shotgun (WGS) entry which is preliminary data.</text>
</comment>
<protein>
    <submittedName>
        <fullName evidence="2">Uncharacterized protein</fullName>
    </submittedName>
</protein>
<gene>
    <name evidence="2" type="ORF">GOSPT_133_00050</name>
</gene>
<proteinExistence type="predicted"/>
<accession>H5U700</accession>
<feature type="transmembrane region" description="Helical" evidence="1">
    <location>
        <begin position="67"/>
        <end position="86"/>
    </location>
</feature>
<keyword evidence="1" id="KW-1133">Transmembrane helix</keyword>
<organism evidence="2 3">
    <name type="scientific">Gordonia sputi NBRC 100414</name>
    <dbReference type="NCBI Taxonomy" id="1089453"/>
    <lineage>
        <taxon>Bacteria</taxon>
        <taxon>Bacillati</taxon>
        <taxon>Actinomycetota</taxon>
        <taxon>Actinomycetes</taxon>
        <taxon>Mycobacteriales</taxon>
        <taxon>Gordoniaceae</taxon>
        <taxon>Gordonia</taxon>
    </lineage>
</organism>
<evidence type="ECO:0000313" key="3">
    <source>
        <dbReference type="Proteomes" id="UP000005845"/>
    </source>
</evidence>
<dbReference type="EMBL" id="BAFC01000131">
    <property type="protein sequence ID" value="GAB41508.1"/>
    <property type="molecule type" value="Genomic_DNA"/>
</dbReference>
<evidence type="ECO:0000313" key="2">
    <source>
        <dbReference type="EMBL" id="GAB41508.1"/>
    </source>
</evidence>
<keyword evidence="1" id="KW-0472">Membrane</keyword>
<dbReference type="AlphaFoldDB" id="H5U700"/>
<sequence>MLAVVVMHGLVGPTHAELPAAPPMHAGMQMGPSTGADSQMSSGDHCAVLGHHCLSLRAIDFPTIEPAVVGVLVFAALLLALATVWMPAVRRLGRPPPWAIRDHLCLNVIRC</sequence>